<comment type="caution">
    <text evidence="2">The sequence shown here is derived from an EMBL/GenBank/DDBJ whole genome shotgun (WGS) entry which is preliminary data.</text>
</comment>
<gene>
    <name evidence="2" type="ORF">R3P38DRAFT_2978749</name>
</gene>
<organism evidence="2 3">
    <name type="scientific">Favolaschia claudopus</name>
    <dbReference type="NCBI Taxonomy" id="2862362"/>
    <lineage>
        <taxon>Eukaryota</taxon>
        <taxon>Fungi</taxon>
        <taxon>Dikarya</taxon>
        <taxon>Basidiomycota</taxon>
        <taxon>Agaricomycotina</taxon>
        <taxon>Agaricomycetes</taxon>
        <taxon>Agaricomycetidae</taxon>
        <taxon>Agaricales</taxon>
        <taxon>Marasmiineae</taxon>
        <taxon>Mycenaceae</taxon>
        <taxon>Favolaschia</taxon>
    </lineage>
</organism>
<dbReference type="AlphaFoldDB" id="A0AAW0B0L0"/>
<keyword evidence="1" id="KW-0732">Signal</keyword>
<accession>A0AAW0B0L0</accession>
<reference evidence="2 3" key="1">
    <citation type="journal article" date="2024" name="J Genomics">
        <title>Draft genome sequencing and assembly of Favolaschia claudopus CIRM-BRFM 2984 isolated from oak limbs.</title>
        <authorList>
            <person name="Navarro D."/>
            <person name="Drula E."/>
            <person name="Chaduli D."/>
            <person name="Cazenave R."/>
            <person name="Ahrendt S."/>
            <person name="Wang J."/>
            <person name="Lipzen A."/>
            <person name="Daum C."/>
            <person name="Barry K."/>
            <person name="Grigoriev I.V."/>
            <person name="Favel A."/>
            <person name="Rosso M.N."/>
            <person name="Martin F."/>
        </authorList>
    </citation>
    <scope>NUCLEOTIDE SEQUENCE [LARGE SCALE GENOMIC DNA]</scope>
    <source>
        <strain evidence="2 3">CIRM-BRFM 2984</strain>
    </source>
</reference>
<dbReference type="EMBL" id="JAWWNJ010000045">
    <property type="protein sequence ID" value="KAK7018866.1"/>
    <property type="molecule type" value="Genomic_DNA"/>
</dbReference>
<evidence type="ECO:0000313" key="2">
    <source>
        <dbReference type="EMBL" id="KAK7018866.1"/>
    </source>
</evidence>
<name>A0AAW0B0L0_9AGAR</name>
<dbReference type="Proteomes" id="UP001362999">
    <property type="component" value="Unassembled WGS sequence"/>
</dbReference>
<feature type="signal peptide" evidence="1">
    <location>
        <begin position="1"/>
        <end position="25"/>
    </location>
</feature>
<keyword evidence="3" id="KW-1185">Reference proteome</keyword>
<evidence type="ECO:0008006" key="4">
    <source>
        <dbReference type="Google" id="ProtNLM"/>
    </source>
</evidence>
<proteinExistence type="predicted"/>
<feature type="chain" id="PRO_5043395998" description="Secreted protein" evidence="1">
    <location>
        <begin position="26"/>
        <end position="106"/>
    </location>
</feature>
<evidence type="ECO:0000313" key="3">
    <source>
        <dbReference type="Proteomes" id="UP001362999"/>
    </source>
</evidence>
<sequence>MILRFWFDAVSMLGLQVTLLPYKYASYCDVVHAPHAGPESSQPTRLQTNQVSPRACSESIRVGDRLRAVLDGFSSSKQPSCCGLEPEDQTLCSFSAHTPQRRRLQK</sequence>
<evidence type="ECO:0000256" key="1">
    <source>
        <dbReference type="SAM" id="SignalP"/>
    </source>
</evidence>
<protein>
    <recommendedName>
        <fullName evidence="4">Secreted protein</fullName>
    </recommendedName>
</protein>